<evidence type="ECO:0000313" key="13">
    <source>
        <dbReference type="Proteomes" id="UP000280307"/>
    </source>
</evidence>
<dbReference type="SUPFAM" id="SSF55821">
    <property type="entry name" value="YrdC/RibB"/>
    <property type="match status" value="1"/>
</dbReference>
<dbReference type="GO" id="GO:0016743">
    <property type="term" value="F:carboxyl- or carbamoyltransferase activity"/>
    <property type="evidence" value="ECO:0007669"/>
    <property type="project" value="TreeGrafter"/>
</dbReference>
<accession>A0A426TW28</accession>
<dbReference type="InterPro" id="IPR051060">
    <property type="entry name" value="Carbamoyltrans_HypF-like"/>
</dbReference>
<feature type="domain" description="YrdC-like" evidence="11">
    <location>
        <begin position="1"/>
        <end position="103"/>
    </location>
</feature>
<dbReference type="Pfam" id="PF01300">
    <property type="entry name" value="Sua5_yciO_yrdC"/>
    <property type="match status" value="1"/>
</dbReference>
<evidence type="ECO:0000259" key="11">
    <source>
        <dbReference type="PROSITE" id="PS51163"/>
    </source>
</evidence>
<dbReference type="Gene3D" id="3.30.420.40">
    <property type="match status" value="1"/>
</dbReference>
<keyword evidence="3" id="KW-0436">Ligase</keyword>
<dbReference type="Proteomes" id="UP000280307">
    <property type="component" value="Unassembled WGS sequence"/>
</dbReference>
<comment type="caution">
    <text evidence="12">The sequence shown here is derived from an EMBL/GenBank/DDBJ whole genome shotgun (WGS) entry which is preliminary data.</text>
</comment>
<dbReference type="PROSITE" id="PS51163">
    <property type="entry name" value="YRDC"/>
    <property type="match status" value="1"/>
</dbReference>
<dbReference type="InterPro" id="IPR055128">
    <property type="entry name" value="HypF_C_2"/>
</dbReference>
<dbReference type="FunFam" id="3.30.420.40:FF:000124">
    <property type="entry name" value="Carbamoyltransferase HypF"/>
    <property type="match status" value="1"/>
</dbReference>
<evidence type="ECO:0000256" key="2">
    <source>
        <dbReference type="ARBA" id="ARBA00008097"/>
    </source>
</evidence>
<evidence type="ECO:0000256" key="8">
    <source>
        <dbReference type="ARBA" id="ARBA00072168"/>
    </source>
</evidence>
<comment type="pathway">
    <text evidence="1">Protein modification; [NiFe] hydrogenase maturation.</text>
</comment>
<evidence type="ECO:0000256" key="3">
    <source>
        <dbReference type="ARBA" id="ARBA00022598"/>
    </source>
</evidence>
<dbReference type="GO" id="GO:0003725">
    <property type="term" value="F:double-stranded RNA binding"/>
    <property type="evidence" value="ECO:0007669"/>
    <property type="project" value="InterPro"/>
</dbReference>
<protein>
    <recommendedName>
        <fullName evidence="8">Carbamoyltransferase HypF</fullName>
    </recommendedName>
    <alternativeName>
        <fullName evidence="9">Carbamoyl phosphate-converting enzyme HypF</fullName>
    </alternativeName>
    <alternativeName>
        <fullName evidence="10">[NiFe]-hydrogenase maturation factor HypF</fullName>
    </alternativeName>
</protein>
<dbReference type="Gene3D" id="3.90.870.40">
    <property type="match status" value="1"/>
</dbReference>
<gene>
    <name evidence="12" type="ORF">EI684_15130</name>
</gene>
<dbReference type="Pfam" id="PF22521">
    <property type="entry name" value="HypF_C_2"/>
    <property type="match status" value="1"/>
</dbReference>
<keyword evidence="12" id="KW-0808">Transferase</keyword>
<evidence type="ECO:0000313" key="12">
    <source>
        <dbReference type="EMBL" id="RRR69634.1"/>
    </source>
</evidence>
<dbReference type="GO" id="GO:0051604">
    <property type="term" value="P:protein maturation"/>
    <property type="evidence" value="ECO:0007669"/>
    <property type="project" value="TreeGrafter"/>
</dbReference>
<dbReference type="Gene3D" id="3.30.420.360">
    <property type="match status" value="1"/>
</dbReference>
<evidence type="ECO:0000256" key="1">
    <source>
        <dbReference type="ARBA" id="ARBA00004711"/>
    </source>
</evidence>
<evidence type="ECO:0000256" key="9">
    <source>
        <dbReference type="ARBA" id="ARBA00075001"/>
    </source>
</evidence>
<sequence>MRAIRGIPSLAPGIAPAHPTLGLLLPSNPLHHLLMAGLERPVVATSGNLSDEPICTDEHEALERLGPLVDLLLVHNRPIARHADDSIAWLLDGEPRLLRRARGYAPAPVLLRTPAPLILGVGGHLKSSVALAVERQVFISQHIGDLDDPLARNAFHQVIDDLTRLYGAQPVVLAHDMHPDYYSTQVAQKFSQTATHAPTCSAIQHHHAHFAACLAEHQHTGQALGIIWDGTGYGLDGTIWGGEFLSGDCAHSQRMAYLRPFMLPGGEAAIREPWRVALALLYELEGDALWQRNDLAPVRKLSAAQRPLLATMLSRGVNSPRTSSAGRLFDGVAALLGLCQQASYEGEAAMLLEYHADPHETGSYPFTLDGPQLDWRPCVAAVREEQRRGIIPSLLSARFHNTMVAAMVALAQQSPHEAVALSGGCFQNRLLSTRASRCLRASGKRVLMHRLVPPNDGGISLGQVAAAAARREG</sequence>
<comment type="similarity">
    <text evidence="2">Belongs to the carbamoyltransferase HypF family.</text>
</comment>
<keyword evidence="5" id="KW-0863">Zinc-finger</keyword>
<dbReference type="EMBL" id="RSAS01000607">
    <property type="protein sequence ID" value="RRR69634.1"/>
    <property type="molecule type" value="Genomic_DNA"/>
</dbReference>
<dbReference type="Pfam" id="PF17788">
    <property type="entry name" value="HypF_C"/>
    <property type="match status" value="1"/>
</dbReference>
<dbReference type="Gene3D" id="3.30.110.120">
    <property type="match status" value="1"/>
</dbReference>
<dbReference type="PANTHER" id="PTHR42959:SF1">
    <property type="entry name" value="CARBAMOYLTRANSFERASE HYPF"/>
    <property type="match status" value="1"/>
</dbReference>
<name>A0A426TW28_9CHLR</name>
<reference evidence="12 13" key="1">
    <citation type="submission" date="2018-12" db="EMBL/GenBank/DDBJ databases">
        <title>Genome Sequence of Candidatus Viridilinea halotolerans isolated from saline sulfide-rich spring.</title>
        <authorList>
            <person name="Grouzdev D.S."/>
            <person name="Burganskaya E.I."/>
            <person name="Krutkina M.S."/>
            <person name="Sukhacheva M.V."/>
            <person name="Gorlenko V.M."/>
        </authorList>
    </citation>
    <scope>NUCLEOTIDE SEQUENCE [LARGE SCALE GENOMIC DNA]</scope>
    <source>
        <strain evidence="12">Chok-6</strain>
    </source>
</reference>
<dbReference type="InterPro" id="IPR006070">
    <property type="entry name" value="Sua5-like_dom"/>
</dbReference>
<dbReference type="AlphaFoldDB" id="A0A426TW28"/>
<dbReference type="GO" id="GO:0008270">
    <property type="term" value="F:zinc ion binding"/>
    <property type="evidence" value="ECO:0007669"/>
    <property type="project" value="UniProtKB-KW"/>
</dbReference>
<keyword evidence="4" id="KW-0479">Metal-binding</keyword>
<keyword evidence="6" id="KW-0862">Zinc</keyword>
<organism evidence="12 13">
    <name type="scientific">Candidatus Viridilinea halotolerans</name>
    <dbReference type="NCBI Taxonomy" id="2491704"/>
    <lineage>
        <taxon>Bacteria</taxon>
        <taxon>Bacillati</taxon>
        <taxon>Chloroflexota</taxon>
        <taxon>Chloroflexia</taxon>
        <taxon>Chloroflexales</taxon>
        <taxon>Chloroflexineae</taxon>
        <taxon>Oscillochloridaceae</taxon>
        <taxon>Candidatus Viridilinea</taxon>
    </lineage>
</organism>
<comment type="catalytic activity">
    <reaction evidence="7">
        <text>C-terminal L-cysteinyl-[HypE protein] + carbamoyl phosphate + ATP + H2O = C-terminal S-carboxamide-L-cysteinyl-[HypE protein] + AMP + phosphate + diphosphate + H(+)</text>
        <dbReference type="Rhea" id="RHEA:55636"/>
        <dbReference type="Rhea" id="RHEA-COMP:14247"/>
        <dbReference type="Rhea" id="RHEA-COMP:14392"/>
        <dbReference type="ChEBI" id="CHEBI:15377"/>
        <dbReference type="ChEBI" id="CHEBI:15378"/>
        <dbReference type="ChEBI" id="CHEBI:30616"/>
        <dbReference type="ChEBI" id="CHEBI:33019"/>
        <dbReference type="ChEBI" id="CHEBI:43474"/>
        <dbReference type="ChEBI" id="CHEBI:58228"/>
        <dbReference type="ChEBI" id="CHEBI:76913"/>
        <dbReference type="ChEBI" id="CHEBI:139126"/>
        <dbReference type="ChEBI" id="CHEBI:456215"/>
    </reaction>
</comment>
<proteinExistence type="inferred from homology"/>
<evidence type="ECO:0000256" key="4">
    <source>
        <dbReference type="ARBA" id="ARBA00022723"/>
    </source>
</evidence>
<dbReference type="InterPro" id="IPR017945">
    <property type="entry name" value="DHBP_synth_RibB-like_a/b_dom"/>
</dbReference>
<dbReference type="PANTHER" id="PTHR42959">
    <property type="entry name" value="CARBAMOYLTRANSFERASE"/>
    <property type="match status" value="1"/>
</dbReference>
<evidence type="ECO:0000256" key="7">
    <source>
        <dbReference type="ARBA" id="ARBA00048220"/>
    </source>
</evidence>
<dbReference type="InterPro" id="IPR041440">
    <property type="entry name" value="HypF_C"/>
</dbReference>
<evidence type="ECO:0000256" key="10">
    <source>
        <dbReference type="ARBA" id="ARBA00078219"/>
    </source>
</evidence>
<evidence type="ECO:0000256" key="6">
    <source>
        <dbReference type="ARBA" id="ARBA00022833"/>
    </source>
</evidence>
<evidence type="ECO:0000256" key="5">
    <source>
        <dbReference type="ARBA" id="ARBA00022771"/>
    </source>
</evidence>
<dbReference type="GO" id="GO:0016874">
    <property type="term" value="F:ligase activity"/>
    <property type="evidence" value="ECO:0007669"/>
    <property type="project" value="UniProtKB-KW"/>
</dbReference>